<dbReference type="GO" id="GO:1902201">
    <property type="term" value="P:negative regulation of bacterial-type flagellum-dependent cell motility"/>
    <property type="evidence" value="ECO:0007669"/>
    <property type="project" value="TreeGrafter"/>
</dbReference>
<evidence type="ECO:0000259" key="8">
    <source>
        <dbReference type="PROSITE" id="PS50113"/>
    </source>
</evidence>
<feature type="domain" description="PAC" evidence="8">
    <location>
        <begin position="204"/>
        <end position="257"/>
    </location>
</feature>
<keyword evidence="11" id="KW-1185">Reference proteome</keyword>
<dbReference type="SMART" id="SM00086">
    <property type="entry name" value="PAC"/>
    <property type="match status" value="1"/>
</dbReference>
<dbReference type="InterPro" id="IPR001610">
    <property type="entry name" value="PAC"/>
</dbReference>
<reference evidence="10 11" key="1">
    <citation type="submission" date="2018-06" db="EMBL/GenBank/DDBJ databases">
        <title>Three novel Pseudomonas species isolated from symptomatic oak.</title>
        <authorList>
            <person name="Bueno-Gonzalez V."/>
            <person name="Brady C."/>
        </authorList>
    </citation>
    <scope>NUCLEOTIDE SEQUENCE [LARGE SCALE GENOMIC DNA]</scope>
    <source>
        <strain evidence="10 11">P17C</strain>
    </source>
</reference>
<evidence type="ECO:0000256" key="6">
    <source>
        <dbReference type="SAM" id="Coils"/>
    </source>
</evidence>
<evidence type="ECO:0000256" key="4">
    <source>
        <dbReference type="ARBA" id="ARBA00022777"/>
    </source>
</evidence>
<evidence type="ECO:0000259" key="7">
    <source>
        <dbReference type="PROSITE" id="PS50112"/>
    </source>
</evidence>
<dbReference type="PROSITE" id="PS50112">
    <property type="entry name" value="PAS"/>
    <property type="match status" value="2"/>
</dbReference>
<evidence type="ECO:0000256" key="3">
    <source>
        <dbReference type="ARBA" id="ARBA00012528"/>
    </source>
</evidence>
<dbReference type="PANTHER" id="PTHR45138:SF9">
    <property type="entry name" value="DIGUANYLATE CYCLASE DGCM-RELATED"/>
    <property type="match status" value="1"/>
</dbReference>
<dbReference type="FunFam" id="3.30.70.270:FF:000001">
    <property type="entry name" value="Diguanylate cyclase domain protein"/>
    <property type="match status" value="1"/>
</dbReference>
<feature type="domain" description="GGDEF" evidence="9">
    <location>
        <begin position="303"/>
        <end position="444"/>
    </location>
</feature>
<dbReference type="EC" id="2.7.7.65" evidence="3"/>
<accession>A0A4V2KDJ2</accession>
<dbReference type="OrthoDB" id="5800589at2"/>
<comment type="cofactor">
    <cofactor evidence="1">
        <name>Mg(2+)</name>
        <dbReference type="ChEBI" id="CHEBI:18420"/>
    </cofactor>
</comment>
<keyword evidence="6" id="KW-0175">Coiled coil</keyword>
<evidence type="ECO:0000259" key="9">
    <source>
        <dbReference type="PROSITE" id="PS50887"/>
    </source>
</evidence>
<dbReference type="Gene3D" id="3.30.70.270">
    <property type="match status" value="1"/>
</dbReference>
<dbReference type="RefSeq" id="WP_131183014.1">
    <property type="nucleotide sequence ID" value="NZ_QJUO01000002.1"/>
</dbReference>
<gene>
    <name evidence="10" type="ORF">DNJ96_01075</name>
</gene>
<dbReference type="Pfam" id="PF00990">
    <property type="entry name" value="GGDEF"/>
    <property type="match status" value="1"/>
</dbReference>
<evidence type="ECO:0000313" key="11">
    <source>
        <dbReference type="Proteomes" id="UP000292639"/>
    </source>
</evidence>
<dbReference type="Pfam" id="PF08448">
    <property type="entry name" value="PAS_4"/>
    <property type="match status" value="2"/>
</dbReference>
<dbReference type="InterPro" id="IPR043128">
    <property type="entry name" value="Rev_trsase/Diguanyl_cyclase"/>
</dbReference>
<feature type="coiled-coil region" evidence="6">
    <location>
        <begin position="248"/>
        <end position="275"/>
    </location>
</feature>
<feature type="domain" description="PAS" evidence="7">
    <location>
        <begin position="138"/>
        <end position="207"/>
    </location>
</feature>
<evidence type="ECO:0000256" key="5">
    <source>
        <dbReference type="ARBA" id="ARBA00034247"/>
    </source>
</evidence>
<organism evidence="10 11">
    <name type="scientific">Stutzerimonas kirkiae</name>
    <dbReference type="NCBI Taxonomy" id="2211392"/>
    <lineage>
        <taxon>Bacteria</taxon>
        <taxon>Pseudomonadati</taxon>
        <taxon>Pseudomonadota</taxon>
        <taxon>Gammaproteobacteria</taxon>
        <taxon>Pseudomonadales</taxon>
        <taxon>Pseudomonadaceae</taxon>
        <taxon>Stutzerimonas</taxon>
    </lineage>
</organism>
<dbReference type="AlphaFoldDB" id="A0A4V2KDJ2"/>
<proteinExistence type="predicted"/>
<feature type="domain" description="PAS" evidence="7">
    <location>
        <begin position="14"/>
        <end position="84"/>
    </location>
</feature>
<dbReference type="GO" id="GO:0005886">
    <property type="term" value="C:plasma membrane"/>
    <property type="evidence" value="ECO:0007669"/>
    <property type="project" value="UniProtKB-SubCell"/>
</dbReference>
<keyword evidence="4" id="KW-0808">Transferase</keyword>
<comment type="caution">
    <text evidence="10">The sequence shown here is derived from an EMBL/GenBank/DDBJ whole genome shotgun (WGS) entry which is preliminary data.</text>
</comment>
<dbReference type="Gene3D" id="3.30.450.20">
    <property type="entry name" value="PAS domain"/>
    <property type="match status" value="2"/>
</dbReference>
<dbReference type="GO" id="GO:0052621">
    <property type="term" value="F:diguanylate cyclase activity"/>
    <property type="evidence" value="ECO:0007669"/>
    <property type="project" value="UniProtKB-EC"/>
</dbReference>
<dbReference type="InterPro" id="IPR000160">
    <property type="entry name" value="GGDEF_dom"/>
</dbReference>
<keyword evidence="4" id="KW-0418">Kinase</keyword>
<comment type="catalytic activity">
    <reaction evidence="5">
        <text>2 GTP = 3',3'-c-di-GMP + 2 diphosphate</text>
        <dbReference type="Rhea" id="RHEA:24898"/>
        <dbReference type="ChEBI" id="CHEBI:33019"/>
        <dbReference type="ChEBI" id="CHEBI:37565"/>
        <dbReference type="ChEBI" id="CHEBI:58805"/>
        <dbReference type="EC" id="2.7.7.65"/>
    </reaction>
</comment>
<dbReference type="EMBL" id="QJUP01000001">
    <property type="protein sequence ID" value="TBU99919.1"/>
    <property type="molecule type" value="Genomic_DNA"/>
</dbReference>
<dbReference type="SUPFAM" id="SSF55785">
    <property type="entry name" value="PYP-like sensor domain (PAS domain)"/>
    <property type="match status" value="2"/>
</dbReference>
<dbReference type="InterPro" id="IPR035965">
    <property type="entry name" value="PAS-like_dom_sf"/>
</dbReference>
<dbReference type="PROSITE" id="PS50113">
    <property type="entry name" value="PAC"/>
    <property type="match status" value="1"/>
</dbReference>
<dbReference type="NCBIfam" id="TIGR00254">
    <property type="entry name" value="GGDEF"/>
    <property type="match status" value="1"/>
</dbReference>
<dbReference type="InterPro" id="IPR050469">
    <property type="entry name" value="Diguanylate_Cyclase"/>
</dbReference>
<dbReference type="SMART" id="SM00091">
    <property type="entry name" value="PAS"/>
    <property type="match status" value="2"/>
</dbReference>
<protein>
    <recommendedName>
        <fullName evidence="3">diguanylate cyclase</fullName>
        <ecNumber evidence="3">2.7.7.65</ecNumber>
    </recommendedName>
</protein>
<evidence type="ECO:0000256" key="2">
    <source>
        <dbReference type="ARBA" id="ARBA00004533"/>
    </source>
</evidence>
<dbReference type="Proteomes" id="UP000292639">
    <property type="component" value="Unassembled WGS sequence"/>
</dbReference>
<comment type="subcellular location">
    <subcellularLocation>
        <location evidence="2">Cell inner membrane</location>
    </subcellularLocation>
</comment>
<dbReference type="SUPFAM" id="SSF55073">
    <property type="entry name" value="Nucleotide cyclase"/>
    <property type="match status" value="1"/>
</dbReference>
<dbReference type="GO" id="GO:0016301">
    <property type="term" value="F:kinase activity"/>
    <property type="evidence" value="ECO:0007669"/>
    <property type="project" value="UniProtKB-KW"/>
</dbReference>
<dbReference type="CDD" id="cd00130">
    <property type="entry name" value="PAS"/>
    <property type="match status" value="2"/>
</dbReference>
<dbReference type="InterPro" id="IPR000700">
    <property type="entry name" value="PAS-assoc_C"/>
</dbReference>
<dbReference type="GO" id="GO:0043709">
    <property type="term" value="P:cell adhesion involved in single-species biofilm formation"/>
    <property type="evidence" value="ECO:0007669"/>
    <property type="project" value="TreeGrafter"/>
</dbReference>
<dbReference type="SMART" id="SM00267">
    <property type="entry name" value="GGDEF"/>
    <property type="match status" value="1"/>
</dbReference>
<dbReference type="PROSITE" id="PS50887">
    <property type="entry name" value="GGDEF"/>
    <property type="match status" value="1"/>
</dbReference>
<sequence>MPTDNPAQDSQQQEIRRLRELIAHNSDWLWEVDTQGRYTFCSPLCLQLLGYTPEQLLGRTPFDLMPVEEAQRVGAEFNAIIQARRPFNGLVNRNLKADGSLIILETSGIPLFDERGEFAGYRGIDRDISLQVVPLGIRSVQLEALYAAAPVALGLLGRDGRFVNANQAMATLLGSDPGQLIGQPIEQYLPATLLDSRTCLERLQRGEERFSQTLDWRMRHYQLTLQRVTDGDGQVIGMTLALSDMTEQHVIRQQLAQAYRQLEQANKRLNELVERDHLTDLHNRRRFDESLQREVALALRERLPLSLFMLDMDGFKTYNDHYGHQAGDECLRLLAEILRNGLLRPADLVCRYGGDEFAVILPQTDASAALLVAERLRQSVQQANLPHALNTSGCITISIGSASLATETEGASLNEHCVNLLLAADAALYGAKRNGRNQVKGSTVA</sequence>
<dbReference type="InterPro" id="IPR013656">
    <property type="entry name" value="PAS_4"/>
</dbReference>
<dbReference type="InterPro" id="IPR029787">
    <property type="entry name" value="Nucleotide_cyclase"/>
</dbReference>
<dbReference type="InterPro" id="IPR000014">
    <property type="entry name" value="PAS"/>
</dbReference>
<evidence type="ECO:0000313" key="10">
    <source>
        <dbReference type="EMBL" id="TBU99919.1"/>
    </source>
</evidence>
<dbReference type="PANTHER" id="PTHR45138">
    <property type="entry name" value="REGULATORY COMPONENTS OF SENSORY TRANSDUCTION SYSTEM"/>
    <property type="match status" value="1"/>
</dbReference>
<dbReference type="NCBIfam" id="TIGR00229">
    <property type="entry name" value="sensory_box"/>
    <property type="match status" value="2"/>
</dbReference>
<name>A0A4V2KDJ2_9GAMM</name>
<dbReference type="CDD" id="cd01949">
    <property type="entry name" value="GGDEF"/>
    <property type="match status" value="1"/>
</dbReference>
<evidence type="ECO:0000256" key="1">
    <source>
        <dbReference type="ARBA" id="ARBA00001946"/>
    </source>
</evidence>